<name>A0AAV4NRW0_CAEEX</name>
<reference evidence="1 2" key="1">
    <citation type="submission" date="2021-06" db="EMBL/GenBank/DDBJ databases">
        <title>Caerostris extrusa draft genome.</title>
        <authorList>
            <person name="Kono N."/>
            <person name="Arakawa K."/>
        </authorList>
    </citation>
    <scope>NUCLEOTIDE SEQUENCE [LARGE SCALE GENOMIC DNA]</scope>
</reference>
<dbReference type="EMBL" id="BPLR01003690">
    <property type="protein sequence ID" value="GIX87577.1"/>
    <property type="molecule type" value="Genomic_DNA"/>
</dbReference>
<gene>
    <name evidence="1" type="ORF">CEXT_321511</name>
</gene>
<keyword evidence="2" id="KW-1185">Reference proteome</keyword>
<dbReference type="Proteomes" id="UP001054945">
    <property type="component" value="Unassembled WGS sequence"/>
</dbReference>
<accession>A0AAV4NRW0</accession>
<evidence type="ECO:0000313" key="1">
    <source>
        <dbReference type="EMBL" id="GIX87577.1"/>
    </source>
</evidence>
<sequence>MIPADPSRPSPILVKVNELKKVWNLGMCLLKNIFPISNPNTPSAPPRADHKRKTPQEIICVMKSISGSAHISKRKTHRPLSPCLKPSKELREANCGNAEELLSPIAGHSKLTRGI</sequence>
<comment type="caution">
    <text evidence="1">The sequence shown here is derived from an EMBL/GenBank/DDBJ whole genome shotgun (WGS) entry which is preliminary data.</text>
</comment>
<dbReference type="AlphaFoldDB" id="A0AAV4NRW0"/>
<organism evidence="1 2">
    <name type="scientific">Caerostris extrusa</name>
    <name type="common">Bark spider</name>
    <name type="synonym">Caerostris bankana</name>
    <dbReference type="NCBI Taxonomy" id="172846"/>
    <lineage>
        <taxon>Eukaryota</taxon>
        <taxon>Metazoa</taxon>
        <taxon>Ecdysozoa</taxon>
        <taxon>Arthropoda</taxon>
        <taxon>Chelicerata</taxon>
        <taxon>Arachnida</taxon>
        <taxon>Araneae</taxon>
        <taxon>Araneomorphae</taxon>
        <taxon>Entelegynae</taxon>
        <taxon>Araneoidea</taxon>
        <taxon>Araneidae</taxon>
        <taxon>Caerostris</taxon>
    </lineage>
</organism>
<protein>
    <submittedName>
        <fullName evidence="1">Uncharacterized protein</fullName>
    </submittedName>
</protein>
<proteinExistence type="predicted"/>
<evidence type="ECO:0000313" key="2">
    <source>
        <dbReference type="Proteomes" id="UP001054945"/>
    </source>
</evidence>